<protein>
    <submittedName>
        <fullName evidence="1">Uncharacterized protein</fullName>
    </submittedName>
</protein>
<organism evidence="1 2">
    <name type="scientific">Rhodopseudomonas palustris</name>
    <dbReference type="NCBI Taxonomy" id="1076"/>
    <lineage>
        <taxon>Bacteria</taxon>
        <taxon>Pseudomonadati</taxon>
        <taxon>Pseudomonadota</taxon>
        <taxon>Alphaproteobacteria</taxon>
        <taxon>Hyphomicrobiales</taxon>
        <taxon>Nitrobacteraceae</taxon>
        <taxon>Rhodopseudomonas</taxon>
    </lineage>
</organism>
<dbReference type="AlphaFoldDB" id="A0A0D7EHP4"/>
<evidence type="ECO:0000313" key="1">
    <source>
        <dbReference type="EMBL" id="KIZ39052.1"/>
    </source>
</evidence>
<comment type="caution">
    <text evidence="1">The sequence shown here is derived from an EMBL/GenBank/DDBJ whole genome shotgun (WGS) entry which is preliminary data.</text>
</comment>
<dbReference type="RefSeq" id="WP_044415449.1">
    <property type="nucleotide sequence ID" value="NZ_JXXE01000467.1"/>
</dbReference>
<proteinExistence type="predicted"/>
<dbReference type="PATRIC" id="fig|1076.23.peg.5065"/>
<dbReference type="Proteomes" id="UP000032515">
    <property type="component" value="Unassembled WGS sequence"/>
</dbReference>
<evidence type="ECO:0000313" key="2">
    <source>
        <dbReference type="Proteomes" id="UP000032515"/>
    </source>
</evidence>
<dbReference type="EMBL" id="JXXE01000467">
    <property type="protein sequence ID" value="KIZ39052.1"/>
    <property type="molecule type" value="Genomic_DNA"/>
</dbReference>
<gene>
    <name evidence="1" type="ORF">OO17_21580</name>
</gene>
<reference evidence="1 2" key="1">
    <citation type="submission" date="2014-11" db="EMBL/GenBank/DDBJ databases">
        <title>Genomics and ecophysiology of heterotrophic nitrogen fixing bacteria isolated from estuarine surface water.</title>
        <authorList>
            <person name="Bentzon-Tilia M."/>
            <person name="Severin I."/>
            <person name="Hansen L.H."/>
            <person name="Riemann L."/>
        </authorList>
    </citation>
    <scope>NUCLEOTIDE SEQUENCE [LARGE SCALE GENOMIC DNA]</scope>
    <source>
        <strain evidence="1 2">BAL398</strain>
    </source>
</reference>
<name>A0A0D7EHP4_RHOPL</name>
<sequence>MGNATAETLHRVRVAASRDGSVMIVGYGQEDAKIMLDCPEEIARQLTLDLIAAGYGPSQRGGQA</sequence>
<accession>A0A0D7EHP4</accession>